<evidence type="ECO:0000256" key="10">
    <source>
        <dbReference type="ARBA" id="ARBA00023018"/>
    </source>
</evidence>
<evidence type="ECO:0000256" key="15">
    <source>
        <dbReference type="ARBA" id="ARBA00029428"/>
    </source>
</evidence>
<evidence type="ECO:0000256" key="17">
    <source>
        <dbReference type="ARBA" id="ARBA00060492"/>
    </source>
</evidence>
<comment type="similarity">
    <text evidence="5">Belongs to the LAMP family.</text>
</comment>
<organism evidence="22 23">
    <name type="scientific">Schistosoma mansoni</name>
    <name type="common">Blood fluke</name>
    <dbReference type="NCBI Taxonomy" id="6183"/>
    <lineage>
        <taxon>Eukaryota</taxon>
        <taxon>Metazoa</taxon>
        <taxon>Spiralia</taxon>
        <taxon>Lophotrochozoa</taxon>
        <taxon>Platyhelminthes</taxon>
        <taxon>Trematoda</taxon>
        <taxon>Digenea</taxon>
        <taxon>Strigeidida</taxon>
        <taxon>Schistosomatoidea</taxon>
        <taxon>Schistosomatidae</taxon>
        <taxon>Schistosoma</taxon>
    </lineage>
</organism>
<dbReference type="WBParaSite" id="Smp_340740.1">
    <property type="protein sequence ID" value="Smp_340740.1"/>
    <property type="gene ID" value="Smp_340740"/>
</dbReference>
<comment type="function">
    <text evidence="16">Plays a role in short-term synaptic plasticity in a subset of GABAergic neurons in the brain.</text>
</comment>
<feature type="transmembrane region" description="Helical" evidence="20">
    <location>
        <begin position="228"/>
        <end position="250"/>
    </location>
</feature>
<dbReference type="PANTHER" id="PTHR11506">
    <property type="entry name" value="LYSOSOME-ASSOCIATED MEMBRANE GLYCOPROTEIN"/>
    <property type="match status" value="1"/>
</dbReference>
<keyword evidence="6 20" id="KW-0812">Transmembrane</keyword>
<dbReference type="Proteomes" id="UP000008854">
    <property type="component" value="Unassembled WGS sequence"/>
</dbReference>
<evidence type="ECO:0000256" key="20">
    <source>
        <dbReference type="SAM" id="Phobius"/>
    </source>
</evidence>
<evidence type="ECO:0000313" key="22">
    <source>
        <dbReference type="Proteomes" id="UP000008854"/>
    </source>
</evidence>
<evidence type="ECO:0000256" key="9">
    <source>
        <dbReference type="ARBA" id="ARBA00022989"/>
    </source>
</evidence>
<evidence type="ECO:0000256" key="2">
    <source>
        <dbReference type="ARBA" id="ARBA00004158"/>
    </source>
</evidence>
<dbReference type="GO" id="GO:0005886">
    <property type="term" value="C:plasma membrane"/>
    <property type="evidence" value="ECO:0007669"/>
    <property type="project" value="UniProtKB-SubCell"/>
</dbReference>
<protein>
    <recommendedName>
        <fullName evidence="18">Lysosome-associated membrane glycoprotein 5</fullName>
    </recommendedName>
    <alternativeName>
        <fullName evidence="19">Lysosome-associated membrane protein 5</fullName>
    </alternativeName>
</protein>
<evidence type="ECO:0000256" key="6">
    <source>
        <dbReference type="ARBA" id="ARBA00022692"/>
    </source>
</evidence>
<reference evidence="22" key="1">
    <citation type="journal article" date="2012" name="PLoS Negl. Trop. Dis.">
        <title>A systematically improved high quality genome and transcriptome of the human blood fluke Schistosoma mansoni.</title>
        <authorList>
            <person name="Protasio A.V."/>
            <person name="Tsai I.J."/>
            <person name="Babbage A."/>
            <person name="Nichol S."/>
            <person name="Hunt M."/>
            <person name="Aslett M.A."/>
            <person name="De Silva N."/>
            <person name="Velarde G.S."/>
            <person name="Anderson T.J."/>
            <person name="Clark R.C."/>
            <person name="Davidson C."/>
            <person name="Dillon G.P."/>
            <person name="Holroyd N.E."/>
            <person name="LoVerde P.T."/>
            <person name="Lloyd C."/>
            <person name="McQuillan J."/>
            <person name="Oliveira G."/>
            <person name="Otto T.D."/>
            <person name="Parker-Manuel S.J."/>
            <person name="Quail M.A."/>
            <person name="Wilson R.A."/>
            <person name="Zerlotini A."/>
            <person name="Dunne D.W."/>
            <person name="Berriman M."/>
        </authorList>
    </citation>
    <scope>NUCLEOTIDE SEQUENCE [LARGE SCALE GENOMIC DNA]</scope>
    <source>
        <strain evidence="22">Puerto Rican</strain>
    </source>
</reference>
<dbReference type="GO" id="GO:0031902">
    <property type="term" value="C:late endosome membrane"/>
    <property type="evidence" value="ECO:0007669"/>
    <property type="project" value="TreeGrafter"/>
</dbReference>
<evidence type="ECO:0000256" key="4">
    <source>
        <dbReference type="ARBA" id="ARBA00004279"/>
    </source>
</evidence>
<keyword evidence="14" id="KW-0968">Cytoplasmic vesicle</keyword>
<keyword evidence="9 20" id="KW-1133">Transmembrane helix</keyword>
<evidence type="ECO:0000256" key="13">
    <source>
        <dbReference type="ARBA" id="ARBA00023273"/>
    </source>
</evidence>
<feature type="domain" description="Lysosome-associated membrane glycoprotein 2-like luminal" evidence="21">
    <location>
        <begin position="58"/>
        <end position="184"/>
    </location>
</feature>
<reference evidence="23" key="2">
    <citation type="submission" date="2019-11" db="UniProtKB">
        <authorList>
            <consortium name="WormBaseParasite"/>
        </authorList>
    </citation>
    <scope>IDENTIFICATION</scope>
    <source>
        <strain evidence="23">Puerto Rican</strain>
    </source>
</reference>
<name>A0A5K4FCU5_SCHMA</name>
<keyword evidence="10" id="KW-0770">Synapse</keyword>
<evidence type="ECO:0000256" key="18">
    <source>
        <dbReference type="ARBA" id="ARBA00074379"/>
    </source>
</evidence>
<dbReference type="InterPro" id="IPR002000">
    <property type="entry name" value="Lysosome-assoc_membr_glycop"/>
</dbReference>
<keyword evidence="13" id="KW-0966">Cell projection</keyword>
<dbReference type="Gene3D" id="2.40.160.110">
    <property type="match status" value="1"/>
</dbReference>
<keyword evidence="12" id="KW-0325">Glycoprotein</keyword>
<keyword evidence="11 20" id="KW-0472">Membrane</keyword>
<sequence length="264" mass="30722">MKQNHPFYYHGYLLCLVVILFDNMTTIQSSWFYSENKNTEKTTPNPFDTPENEGKISKIYYVKYNNTICLIMKADIKLVIPLKGSKDNITSYLNSTVKNIDFFGYCDSNLNSLTVKWADPNQKNPWLLTFNFKLYANDFYAFDSITFSYRLNDEQIYASSDDEVFSIQKDQYYNCTKALKIELRPSDRNYSTVRLIFNSIEVEAFRESSGTSYVGKESHCSKDDKENLTYIIVSISIFTMVVVMIFVLCLSNDETQVVGVDHYR</sequence>
<evidence type="ECO:0000256" key="14">
    <source>
        <dbReference type="ARBA" id="ARBA00023329"/>
    </source>
</evidence>
<keyword evidence="7" id="KW-0732">Signal</keyword>
<evidence type="ECO:0000256" key="3">
    <source>
        <dbReference type="ARBA" id="ARBA00004172"/>
    </source>
</evidence>
<evidence type="ECO:0000256" key="8">
    <source>
        <dbReference type="ARBA" id="ARBA00022753"/>
    </source>
</evidence>
<evidence type="ECO:0000256" key="7">
    <source>
        <dbReference type="ARBA" id="ARBA00022729"/>
    </source>
</evidence>
<evidence type="ECO:0000256" key="11">
    <source>
        <dbReference type="ARBA" id="ARBA00023136"/>
    </source>
</evidence>
<dbReference type="InParanoid" id="A0A5K4FCU5"/>
<evidence type="ECO:0000313" key="23">
    <source>
        <dbReference type="WBParaSite" id="Smp_340740.1"/>
    </source>
</evidence>
<evidence type="ECO:0000256" key="5">
    <source>
        <dbReference type="ARBA" id="ARBA00009644"/>
    </source>
</evidence>
<feature type="transmembrane region" description="Helical" evidence="20">
    <location>
        <begin position="12"/>
        <end position="33"/>
    </location>
</feature>
<dbReference type="PANTHER" id="PTHR11506:SF35">
    <property type="entry name" value="LYSOSOME-ASSOCIATED MEMBRANE GLYCOPROTEIN 5"/>
    <property type="match status" value="1"/>
</dbReference>
<dbReference type="InterPro" id="IPR048528">
    <property type="entry name" value="Lamp2-like_luminal"/>
</dbReference>
<dbReference type="AlphaFoldDB" id="A0A5K4FCU5"/>
<comment type="subcellular location">
    <subcellularLocation>
        <location evidence="4">Cell projection</location>
        <location evidence="4">Dendrite</location>
    </subcellularLocation>
    <subcellularLocation>
        <location evidence="17">Cell projection</location>
        <location evidence="17">Growth cone membrane</location>
        <topology evidence="17">Single-pass type I membrane protein</topology>
    </subcellularLocation>
    <subcellularLocation>
        <location evidence="15">Cytoplasmic vesicle</location>
        <location evidence="15">Secretory vesicle</location>
        <location evidence="15">Synaptic vesicle membrane</location>
        <topology evidence="15">Single-pass type I membrane protein</topology>
    </subcellularLocation>
    <subcellularLocation>
        <location evidence="2">Early endosome membrane</location>
        <topology evidence="2">Single-pass type I membrane protein</topology>
    </subcellularLocation>
    <subcellularLocation>
        <location evidence="1">Endoplasmic reticulum-Golgi intermediate compartment membrane</location>
        <topology evidence="1">Single-pass type I membrane protein</topology>
    </subcellularLocation>
    <subcellularLocation>
        <location evidence="3">Recycling endosome</location>
    </subcellularLocation>
</comment>
<evidence type="ECO:0000256" key="12">
    <source>
        <dbReference type="ARBA" id="ARBA00023180"/>
    </source>
</evidence>
<proteinExistence type="inferred from homology"/>
<dbReference type="GO" id="GO:0072594">
    <property type="term" value="P:establishment of protein localization to organelle"/>
    <property type="evidence" value="ECO:0007669"/>
    <property type="project" value="TreeGrafter"/>
</dbReference>
<evidence type="ECO:0000256" key="19">
    <source>
        <dbReference type="ARBA" id="ARBA00076257"/>
    </source>
</evidence>
<accession>A0A5K4FCU5</accession>
<evidence type="ECO:0000256" key="1">
    <source>
        <dbReference type="ARBA" id="ARBA00004151"/>
    </source>
</evidence>
<dbReference type="GO" id="GO:0005765">
    <property type="term" value="C:lysosomal membrane"/>
    <property type="evidence" value="ECO:0007669"/>
    <property type="project" value="TreeGrafter"/>
</dbReference>
<dbReference type="Pfam" id="PF01299">
    <property type="entry name" value="Lamp2-like_luminal"/>
    <property type="match status" value="1"/>
</dbReference>
<evidence type="ECO:0000256" key="16">
    <source>
        <dbReference type="ARBA" id="ARBA00053950"/>
    </source>
</evidence>
<evidence type="ECO:0000259" key="21">
    <source>
        <dbReference type="Pfam" id="PF01299"/>
    </source>
</evidence>
<keyword evidence="22" id="KW-1185">Reference proteome</keyword>
<keyword evidence="8" id="KW-0967">Endosome</keyword>